<dbReference type="AlphaFoldDB" id="A0A0B1RTG0"/>
<evidence type="ECO:0000313" key="2">
    <source>
        <dbReference type="Proteomes" id="UP000053660"/>
    </source>
</evidence>
<dbReference type="OrthoDB" id="5840527at2759"/>
<accession>A0A0B1RTG0</accession>
<keyword evidence="2" id="KW-1185">Reference proteome</keyword>
<feature type="non-terminal residue" evidence="1">
    <location>
        <position position="1"/>
    </location>
</feature>
<name>A0A0B1RTG0_OESDE</name>
<sequence>GYSPYFHGYYPYGLASPVVHAAAPLYSPYLPYSVYSPFFHPHRELHNVAGAVQRENELLTDVSLRFPAKNAKTL</sequence>
<organism evidence="1 2">
    <name type="scientific">Oesophagostomum dentatum</name>
    <name type="common">Nodular worm</name>
    <dbReference type="NCBI Taxonomy" id="61180"/>
    <lineage>
        <taxon>Eukaryota</taxon>
        <taxon>Metazoa</taxon>
        <taxon>Ecdysozoa</taxon>
        <taxon>Nematoda</taxon>
        <taxon>Chromadorea</taxon>
        <taxon>Rhabditida</taxon>
        <taxon>Rhabditina</taxon>
        <taxon>Rhabditomorpha</taxon>
        <taxon>Strongyloidea</taxon>
        <taxon>Strongylidae</taxon>
        <taxon>Oesophagostomum</taxon>
    </lineage>
</organism>
<reference evidence="1 2" key="1">
    <citation type="submission" date="2014-03" db="EMBL/GenBank/DDBJ databases">
        <title>Draft genome of the hookworm Oesophagostomum dentatum.</title>
        <authorList>
            <person name="Mitreva M."/>
        </authorList>
    </citation>
    <scope>NUCLEOTIDE SEQUENCE [LARGE SCALE GENOMIC DNA]</scope>
    <source>
        <strain evidence="1 2">OD-Hann</strain>
    </source>
</reference>
<gene>
    <name evidence="1" type="ORF">OESDEN_24012</name>
</gene>
<dbReference type="EMBL" id="KN611824">
    <property type="protein sequence ID" value="KHJ76368.1"/>
    <property type="molecule type" value="Genomic_DNA"/>
</dbReference>
<protein>
    <submittedName>
        <fullName evidence="1">Sulfur globule protein CV3 domain protein</fullName>
    </submittedName>
</protein>
<evidence type="ECO:0000313" key="1">
    <source>
        <dbReference type="EMBL" id="KHJ76368.1"/>
    </source>
</evidence>
<proteinExistence type="predicted"/>
<dbReference type="Proteomes" id="UP000053660">
    <property type="component" value="Unassembled WGS sequence"/>
</dbReference>